<evidence type="ECO:0000313" key="2">
    <source>
        <dbReference type="EMBL" id="KAG3221961.1"/>
    </source>
</evidence>
<organism evidence="1 3">
    <name type="scientific">Phytophthora cactorum</name>
    <dbReference type="NCBI Taxonomy" id="29920"/>
    <lineage>
        <taxon>Eukaryota</taxon>
        <taxon>Sar</taxon>
        <taxon>Stramenopiles</taxon>
        <taxon>Oomycota</taxon>
        <taxon>Peronosporomycetes</taxon>
        <taxon>Peronosporales</taxon>
        <taxon>Peronosporaceae</taxon>
        <taxon>Phytophthora</taxon>
    </lineage>
</organism>
<dbReference type="EMBL" id="RCMV01000199">
    <property type="protein sequence ID" value="KAG3221961.1"/>
    <property type="molecule type" value="Genomic_DNA"/>
</dbReference>
<dbReference type="EMBL" id="RCMG01000616">
    <property type="protein sequence ID" value="KAG2851310.1"/>
    <property type="molecule type" value="Genomic_DNA"/>
</dbReference>
<dbReference type="Proteomes" id="UP000760860">
    <property type="component" value="Unassembled WGS sequence"/>
</dbReference>
<protein>
    <submittedName>
        <fullName evidence="1">Uncharacterized protein</fullName>
    </submittedName>
</protein>
<dbReference type="AlphaFoldDB" id="A0A8T0YPG4"/>
<gene>
    <name evidence="1" type="ORF">PC113_g16022</name>
    <name evidence="2" type="ORF">PC129_g7304</name>
</gene>
<accession>A0A8T0YPG4</accession>
<proteinExistence type="predicted"/>
<evidence type="ECO:0000313" key="3">
    <source>
        <dbReference type="Proteomes" id="UP000735874"/>
    </source>
</evidence>
<sequence length="145" mass="16499">MHAKEKSVTTPASSSICHAKGKLTSEVAVISNNISNHTFKEMNLICLHFTDAESSEPLEALQELFRDNYESNRDAVNSLLLTATMWNMESRSDDLPLSGAIITISDYSNLKQFRETNYQMTIKLRDLTWENQPYKIRGSMVIHMP</sequence>
<dbReference type="Proteomes" id="UP000735874">
    <property type="component" value="Unassembled WGS sequence"/>
</dbReference>
<evidence type="ECO:0000313" key="1">
    <source>
        <dbReference type="EMBL" id="KAG2851310.1"/>
    </source>
</evidence>
<comment type="caution">
    <text evidence="1">The sequence shown here is derived from an EMBL/GenBank/DDBJ whole genome shotgun (WGS) entry which is preliminary data.</text>
</comment>
<reference evidence="1" key="1">
    <citation type="submission" date="2018-10" db="EMBL/GenBank/DDBJ databases">
        <title>Effector identification in a new, highly contiguous assembly of the strawberry crown rot pathogen Phytophthora cactorum.</title>
        <authorList>
            <person name="Armitage A.D."/>
            <person name="Nellist C.F."/>
            <person name="Bates H."/>
            <person name="Vickerstaff R.J."/>
            <person name="Harrison R.J."/>
        </authorList>
    </citation>
    <scope>NUCLEOTIDE SEQUENCE</scope>
    <source>
        <strain evidence="1">15-7</strain>
        <strain evidence="2">P421</strain>
    </source>
</reference>
<name>A0A8T0YPG4_9STRA</name>